<gene>
    <name evidence="3" type="ORF">ACFS25_03305</name>
</gene>
<accession>A0ABW6AD97</accession>
<name>A0ABW6AD97_9BACT</name>
<dbReference type="RefSeq" id="WP_381496976.1">
    <property type="nucleotide sequence ID" value="NZ_JBHUOM010000001.1"/>
</dbReference>
<dbReference type="Gene3D" id="3.60.21.10">
    <property type="match status" value="1"/>
</dbReference>
<reference evidence="4" key="1">
    <citation type="journal article" date="2019" name="Int. J. Syst. Evol. Microbiol.">
        <title>The Global Catalogue of Microorganisms (GCM) 10K type strain sequencing project: providing services to taxonomists for standard genome sequencing and annotation.</title>
        <authorList>
            <consortium name="The Broad Institute Genomics Platform"/>
            <consortium name="The Broad Institute Genome Sequencing Center for Infectious Disease"/>
            <person name="Wu L."/>
            <person name="Ma J."/>
        </authorList>
    </citation>
    <scope>NUCLEOTIDE SEQUENCE [LARGE SCALE GENOMIC DNA]</scope>
    <source>
        <strain evidence="4">KCTC 52490</strain>
    </source>
</reference>
<dbReference type="CDD" id="cd00838">
    <property type="entry name" value="MPP_superfamily"/>
    <property type="match status" value="1"/>
</dbReference>
<protein>
    <submittedName>
        <fullName evidence="3">Metallophosphoesterase family protein</fullName>
    </submittedName>
</protein>
<comment type="caution">
    <text evidence="3">The sequence shown here is derived from an EMBL/GenBank/DDBJ whole genome shotgun (WGS) entry which is preliminary data.</text>
</comment>
<evidence type="ECO:0000256" key="1">
    <source>
        <dbReference type="ARBA" id="ARBA00008950"/>
    </source>
</evidence>
<evidence type="ECO:0000313" key="4">
    <source>
        <dbReference type="Proteomes" id="UP001597512"/>
    </source>
</evidence>
<feature type="domain" description="Calcineurin-like phosphoesterase" evidence="2">
    <location>
        <begin position="3"/>
        <end position="214"/>
    </location>
</feature>
<dbReference type="Proteomes" id="UP001597512">
    <property type="component" value="Unassembled WGS sequence"/>
</dbReference>
<dbReference type="PANTHER" id="PTHR42850:SF2">
    <property type="entry name" value="BLL5683 PROTEIN"/>
    <property type="match status" value="1"/>
</dbReference>
<dbReference type="Pfam" id="PF12850">
    <property type="entry name" value="Metallophos_2"/>
    <property type="match status" value="1"/>
</dbReference>
<sequence>MLTIAILSDVHANLPAFNSVLADIDARKVDQIFCLGDLVDFAPWPNEVIELIRQQRIPTLMGNHDERIAFDQPLIPLPKHTYQETQARTAAINYTRQAITESNKAFLASLPRQIQLSFSFADTPITLLLVHASTRTNDEYIYQSHDQDDLLAMMNQQNADVLIMGHTHMSYIRPLSNKLNSAEKILPPIAINCGSVGRSKEADALATYLLLTVSGEQVAFGPDSITYELIKVNYSIEQTVAGIHNSSIPDFYAEFLQRNSDYSPSDTQK</sequence>
<dbReference type="PIRSF" id="PIRSF000883">
    <property type="entry name" value="Pesterase_MJ0912"/>
    <property type="match status" value="1"/>
</dbReference>
<keyword evidence="4" id="KW-1185">Reference proteome</keyword>
<proteinExistence type="inferred from homology"/>
<dbReference type="PANTHER" id="PTHR42850">
    <property type="entry name" value="METALLOPHOSPHOESTERASE"/>
    <property type="match status" value="1"/>
</dbReference>
<dbReference type="SUPFAM" id="SSF56300">
    <property type="entry name" value="Metallo-dependent phosphatases"/>
    <property type="match status" value="1"/>
</dbReference>
<evidence type="ECO:0000313" key="3">
    <source>
        <dbReference type="EMBL" id="MFD2932789.1"/>
    </source>
</evidence>
<dbReference type="InterPro" id="IPR050126">
    <property type="entry name" value="Ap4A_hydrolase"/>
</dbReference>
<dbReference type="InterPro" id="IPR011152">
    <property type="entry name" value="Pesterase_MJ0912"/>
</dbReference>
<evidence type="ECO:0000259" key="2">
    <source>
        <dbReference type="Pfam" id="PF12850"/>
    </source>
</evidence>
<dbReference type="InterPro" id="IPR029052">
    <property type="entry name" value="Metallo-depent_PP-like"/>
</dbReference>
<organism evidence="3 4">
    <name type="scientific">Spirosoma flavum</name>
    <dbReference type="NCBI Taxonomy" id="2048557"/>
    <lineage>
        <taxon>Bacteria</taxon>
        <taxon>Pseudomonadati</taxon>
        <taxon>Bacteroidota</taxon>
        <taxon>Cytophagia</taxon>
        <taxon>Cytophagales</taxon>
        <taxon>Cytophagaceae</taxon>
        <taxon>Spirosoma</taxon>
    </lineage>
</organism>
<dbReference type="EMBL" id="JBHUOM010000001">
    <property type="protein sequence ID" value="MFD2932789.1"/>
    <property type="molecule type" value="Genomic_DNA"/>
</dbReference>
<comment type="similarity">
    <text evidence="1">Belongs to the metallophosphoesterase superfamily. YfcE family.</text>
</comment>
<dbReference type="InterPro" id="IPR024654">
    <property type="entry name" value="Calcineurin-like_PHP_lpxH"/>
</dbReference>